<sequence>MLAMNQAEATIKNIEGKAQETMGNITGNRKDQIMGKAKQVESKASTAAEKMKDKVQDILD</sequence>
<protein>
    <submittedName>
        <fullName evidence="4">CsbD family protein</fullName>
    </submittedName>
</protein>
<evidence type="ECO:0000259" key="3">
    <source>
        <dbReference type="Pfam" id="PF05532"/>
    </source>
</evidence>
<dbReference type="Gene3D" id="1.10.1470.10">
    <property type="entry name" value="YjbJ"/>
    <property type="match status" value="1"/>
</dbReference>
<reference evidence="4" key="1">
    <citation type="submission" date="2022-06" db="EMBL/GenBank/DDBJ databases">
        <title>New cyanobacteria of genus Symplocastrum in benthos of Lake Baikal.</title>
        <authorList>
            <person name="Sorokovikova E."/>
            <person name="Tikhonova I."/>
            <person name="Krasnopeev A."/>
            <person name="Evseev P."/>
            <person name="Gladkikh A."/>
            <person name="Belykh O."/>
        </authorList>
    </citation>
    <scope>NUCLEOTIDE SEQUENCE</scope>
    <source>
        <strain evidence="4">BBK-W-15</strain>
    </source>
</reference>
<comment type="similarity">
    <text evidence="1">Belongs to the UPF0337 (CsbD) family.</text>
</comment>
<evidence type="ECO:0000256" key="1">
    <source>
        <dbReference type="ARBA" id="ARBA00009129"/>
    </source>
</evidence>
<accession>A0AAE3GRL3</accession>
<dbReference type="InterPro" id="IPR036629">
    <property type="entry name" value="YjbJ_sf"/>
</dbReference>
<dbReference type="EMBL" id="JAMZMM010000066">
    <property type="protein sequence ID" value="MCP2728661.1"/>
    <property type="molecule type" value="Genomic_DNA"/>
</dbReference>
<keyword evidence="5" id="KW-1185">Reference proteome</keyword>
<comment type="caution">
    <text evidence="4">The sequence shown here is derived from an EMBL/GenBank/DDBJ whole genome shotgun (WGS) entry which is preliminary data.</text>
</comment>
<dbReference type="Pfam" id="PF05532">
    <property type="entry name" value="CsbD"/>
    <property type="match status" value="1"/>
</dbReference>
<gene>
    <name evidence="4" type="ORF">NJ959_09280</name>
</gene>
<evidence type="ECO:0000313" key="4">
    <source>
        <dbReference type="EMBL" id="MCP2728661.1"/>
    </source>
</evidence>
<dbReference type="InterPro" id="IPR008462">
    <property type="entry name" value="CsbD"/>
</dbReference>
<dbReference type="SUPFAM" id="SSF69047">
    <property type="entry name" value="Hypothetical protein YjbJ"/>
    <property type="match status" value="1"/>
</dbReference>
<organism evidence="4 5">
    <name type="scientific">Limnofasciculus baicalensis BBK-W-15</name>
    <dbReference type="NCBI Taxonomy" id="2699891"/>
    <lineage>
        <taxon>Bacteria</taxon>
        <taxon>Bacillati</taxon>
        <taxon>Cyanobacteriota</taxon>
        <taxon>Cyanophyceae</taxon>
        <taxon>Coleofasciculales</taxon>
        <taxon>Coleofasciculaceae</taxon>
        <taxon>Limnofasciculus</taxon>
        <taxon>Limnofasciculus baicalensis</taxon>
    </lineage>
</organism>
<evidence type="ECO:0000313" key="5">
    <source>
        <dbReference type="Proteomes" id="UP001204953"/>
    </source>
</evidence>
<feature type="region of interest" description="Disordered" evidence="2">
    <location>
        <begin position="41"/>
        <end position="60"/>
    </location>
</feature>
<feature type="domain" description="CsbD-like" evidence="3">
    <location>
        <begin position="5"/>
        <end position="57"/>
    </location>
</feature>
<proteinExistence type="inferred from homology"/>
<dbReference type="AlphaFoldDB" id="A0AAE3GRL3"/>
<evidence type="ECO:0000256" key="2">
    <source>
        <dbReference type="SAM" id="MobiDB-lite"/>
    </source>
</evidence>
<feature type="compositionally biased region" description="Basic and acidic residues" evidence="2">
    <location>
        <begin position="49"/>
        <end position="60"/>
    </location>
</feature>
<dbReference type="Proteomes" id="UP001204953">
    <property type="component" value="Unassembled WGS sequence"/>
</dbReference>
<name>A0AAE3GRL3_9CYAN</name>